<evidence type="ECO:0000313" key="2">
    <source>
        <dbReference type="EMBL" id="CEK88729.1"/>
    </source>
</evidence>
<dbReference type="EMBL" id="HACG01041864">
    <property type="protein sequence ID" value="CEK88729.1"/>
    <property type="molecule type" value="Transcribed_RNA"/>
</dbReference>
<gene>
    <name evidence="2" type="primary">ORF166718</name>
    <name evidence="1" type="synonym">ORF166717</name>
</gene>
<sequence>MPIFFFDEQQMRGELVNITLTSFTSQLFSGNQLKLDPPVSNYRKKTSFTPTVELI</sequence>
<organism evidence="2">
    <name type="scientific">Arion vulgaris</name>
    <dbReference type="NCBI Taxonomy" id="1028688"/>
    <lineage>
        <taxon>Eukaryota</taxon>
        <taxon>Metazoa</taxon>
        <taxon>Spiralia</taxon>
        <taxon>Lophotrochozoa</taxon>
        <taxon>Mollusca</taxon>
        <taxon>Gastropoda</taxon>
        <taxon>Heterobranchia</taxon>
        <taxon>Euthyneura</taxon>
        <taxon>Panpulmonata</taxon>
        <taxon>Eupulmonata</taxon>
        <taxon>Stylommatophora</taxon>
        <taxon>Helicina</taxon>
        <taxon>Arionoidea</taxon>
        <taxon>Arionidae</taxon>
        <taxon>Arion</taxon>
    </lineage>
</organism>
<name>A0A0B7B5U5_9EUPU</name>
<proteinExistence type="predicted"/>
<reference evidence="2" key="1">
    <citation type="submission" date="2014-12" db="EMBL/GenBank/DDBJ databases">
        <title>Insight into the proteome of Arion vulgaris.</title>
        <authorList>
            <person name="Aradska J."/>
            <person name="Bulat T."/>
            <person name="Smidak R."/>
            <person name="Sarate P."/>
            <person name="Gangsoo J."/>
            <person name="Sialana F."/>
            <person name="Bilban M."/>
            <person name="Lubec G."/>
        </authorList>
    </citation>
    <scope>NUCLEOTIDE SEQUENCE</scope>
    <source>
        <tissue evidence="2">Skin</tissue>
    </source>
</reference>
<dbReference type="AlphaFoldDB" id="A0A0B7B5U5"/>
<dbReference type="EMBL" id="HACG01041863">
    <property type="protein sequence ID" value="CEK88728.1"/>
    <property type="molecule type" value="Transcribed_RNA"/>
</dbReference>
<evidence type="ECO:0000313" key="1">
    <source>
        <dbReference type="EMBL" id="CEK88728.1"/>
    </source>
</evidence>
<accession>A0A0B7B5U5</accession>
<protein>
    <submittedName>
        <fullName evidence="2">Uncharacterized protein</fullName>
    </submittedName>
</protein>